<organism evidence="2 3">
    <name type="scientific">Allochromatium warmingii</name>
    <name type="common">Chromatium warmingii</name>
    <dbReference type="NCBI Taxonomy" id="61595"/>
    <lineage>
        <taxon>Bacteria</taxon>
        <taxon>Pseudomonadati</taxon>
        <taxon>Pseudomonadota</taxon>
        <taxon>Gammaproteobacteria</taxon>
        <taxon>Chromatiales</taxon>
        <taxon>Chromatiaceae</taxon>
        <taxon>Allochromatium</taxon>
    </lineage>
</organism>
<dbReference type="InterPro" id="IPR052553">
    <property type="entry name" value="CbiG_hydrolase"/>
</dbReference>
<dbReference type="Gene3D" id="3.30.420.180">
    <property type="entry name" value="CobE/GbiG C-terminal domain"/>
    <property type="match status" value="1"/>
</dbReference>
<dbReference type="PANTHER" id="PTHR37477">
    <property type="entry name" value="COBALT-PRECORRIN-5A HYDROLASE"/>
    <property type="match status" value="1"/>
</dbReference>
<accession>A0A1H3ENE1</accession>
<dbReference type="Pfam" id="PF01890">
    <property type="entry name" value="CbiG_C"/>
    <property type="match status" value="1"/>
</dbReference>
<dbReference type="RefSeq" id="WP_091333038.1">
    <property type="nucleotide sequence ID" value="NZ_FNOW01000014.1"/>
</dbReference>
<feature type="domain" description="CobE/GbiG C-terminal" evidence="1">
    <location>
        <begin position="15"/>
        <end position="136"/>
    </location>
</feature>
<sequence length="150" mass="15791">MWSIDLNEPLCATEIIIGIGCQHGVTLATLAHAIDTALNPLGAIRVRGLVSHINKVSSESALLELAMQRGWPVRGYSVHALDRIVVPHPSARIVAAIGTPSVAEAAALCASNGGALLVPKQRYRGADGKSVTVAIARYNDTPSDSRHDLI</sequence>
<dbReference type="GO" id="GO:0008168">
    <property type="term" value="F:methyltransferase activity"/>
    <property type="evidence" value="ECO:0007669"/>
    <property type="project" value="UniProtKB-KW"/>
</dbReference>
<dbReference type="Proteomes" id="UP000198672">
    <property type="component" value="Unassembled WGS sequence"/>
</dbReference>
<keyword evidence="2" id="KW-0378">Hydrolase</keyword>
<dbReference type="AlphaFoldDB" id="A0A1H3ENE1"/>
<protein>
    <submittedName>
        <fullName evidence="2">Cobalt-precorrin 5A hydrolase/cobalt-precorrin 5A hydrolase / precorrin-3B C17-methyltransferase</fullName>
    </submittedName>
</protein>
<keyword evidence="2" id="KW-0489">Methyltransferase</keyword>
<reference evidence="3" key="1">
    <citation type="submission" date="2016-10" db="EMBL/GenBank/DDBJ databases">
        <authorList>
            <person name="Varghese N."/>
            <person name="Submissions S."/>
        </authorList>
    </citation>
    <scope>NUCLEOTIDE SEQUENCE [LARGE SCALE GENOMIC DNA]</scope>
    <source>
        <strain evidence="3">DSM 173</strain>
    </source>
</reference>
<dbReference type="InterPro" id="IPR002750">
    <property type="entry name" value="CobE/GbiG_C"/>
</dbReference>
<dbReference type="OrthoDB" id="8527556at2"/>
<dbReference type="GO" id="GO:0009236">
    <property type="term" value="P:cobalamin biosynthetic process"/>
    <property type="evidence" value="ECO:0007669"/>
    <property type="project" value="InterPro"/>
</dbReference>
<dbReference type="SUPFAM" id="SSF159664">
    <property type="entry name" value="CobE/GbiG C-terminal domain-like"/>
    <property type="match status" value="1"/>
</dbReference>
<dbReference type="PANTHER" id="PTHR37477:SF1">
    <property type="entry name" value="COBALT-PRECORRIN-5A HYDROLASE"/>
    <property type="match status" value="1"/>
</dbReference>
<keyword evidence="2" id="KW-0808">Transferase</keyword>
<dbReference type="STRING" id="61595.SAMN05421644_1142"/>
<proteinExistence type="predicted"/>
<evidence type="ECO:0000313" key="3">
    <source>
        <dbReference type="Proteomes" id="UP000198672"/>
    </source>
</evidence>
<evidence type="ECO:0000313" key="2">
    <source>
        <dbReference type="EMBL" id="SDX80125.1"/>
    </source>
</evidence>
<name>A0A1H3ENE1_ALLWA</name>
<keyword evidence="3" id="KW-1185">Reference proteome</keyword>
<dbReference type="GO" id="GO:0016787">
    <property type="term" value="F:hydrolase activity"/>
    <property type="evidence" value="ECO:0007669"/>
    <property type="project" value="UniProtKB-KW"/>
</dbReference>
<dbReference type="InterPro" id="IPR036518">
    <property type="entry name" value="CobE/GbiG_C_sf"/>
</dbReference>
<dbReference type="GO" id="GO:0032259">
    <property type="term" value="P:methylation"/>
    <property type="evidence" value="ECO:0007669"/>
    <property type="project" value="UniProtKB-KW"/>
</dbReference>
<dbReference type="EMBL" id="FNOW01000014">
    <property type="protein sequence ID" value="SDX80125.1"/>
    <property type="molecule type" value="Genomic_DNA"/>
</dbReference>
<gene>
    <name evidence="2" type="ORF">SAMN05421644_1142</name>
</gene>
<evidence type="ECO:0000259" key="1">
    <source>
        <dbReference type="Pfam" id="PF01890"/>
    </source>
</evidence>